<proteinExistence type="predicted"/>
<dbReference type="EMBL" id="CP003389">
    <property type="protein sequence ID" value="AFE04891.1"/>
    <property type="molecule type" value="Genomic_DNA"/>
</dbReference>
<evidence type="ECO:0000313" key="2">
    <source>
        <dbReference type="Proteomes" id="UP000007587"/>
    </source>
</evidence>
<dbReference type="AlphaFoldDB" id="H8MYL9"/>
<gene>
    <name evidence="1" type="ordered locus">COCOR_02878</name>
</gene>
<dbReference type="eggNOG" id="ENOG5031D6E">
    <property type="taxonomic scope" value="Bacteria"/>
</dbReference>
<reference evidence="2" key="2">
    <citation type="submission" date="2012-03" db="EMBL/GenBank/DDBJ databases">
        <title>Genome sequence of the fruiting myxobacterium Corallococcus coralloides DSM 2259.</title>
        <authorList>
            <person name="Huntley S."/>
            <person name="Zhang Y."/>
            <person name="Treuner-Lange A."/>
            <person name="Sensen C.W."/>
            <person name="Sogaard-Andersen L."/>
        </authorList>
    </citation>
    <scope>NUCLEOTIDE SEQUENCE [LARGE SCALE GENOMIC DNA]</scope>
    <source>
        <strain evidence="2">ATCC 25202 / DSM 2259 / NBRC 100086 / M2</strain>
    </source>
</reference>
<dbReference type="InParanoid" id="H8MYL9"/>
<dbReference type="KEGG" id="ccx:COCOR_02878"/>
<organism evidence="1 2">
    <name type="scientific">Corallococcus coralloides (strain ATCC 25202 / DSM 2259 / NBRC 100086 / M2)</name>
    <name type="common">Myxococcus coralloides</name>
    <dbReference type="NCBI Taxonomy" id="1144275"/>
    <lineage>
        <taxon>Bacteria</taxon>
        <taxon>Pseudomonadati</taxon>
        <taxon>Myxococcota</taxon>
        <taxon>Myxococcia</taxon>
        <taxon>Myxococcales</taxon>
        <taxon>Cystobacterineae</taxon>
        <taxon>Myxococcaceae</taxon>
        <taxon>Corallococcus</taxon>
    </lineage>
</organism>
<evidence type="ECO:0000313" key="1">
    <source>
        <dbReference type="EMBL" id="AFE04891.1"/>
    </source>
</evidence>
<sequence length="168" mass="18919">MRTAGVTRDGGMRSTLAGPYHRHMTTRRTLTDLMNEVAGRAHEWSSPQDLGCDRMTVMAAWLASDDPVAMLFLLAAVHPRREVEKCVELATAMSFFEPMRYQAHLMSRRLPGMNFNGRSLFYFISLYQRLRAALQAFEDTERSRLGLELATAIRVVVPDPFTLVGPAA</sequence>
<dbReference type="HOGENOM" id="CLU_1833003_0_0_7"/>
<dbReference type="Proteomes" id="UP000007587">
    <property type="component" value="Chromosome"/>
</dbReference>
<name>H8MYL9_CORCM</name>
<protein>
    <submittedName>
        <fullName evidence="1">Uncharacterized protein</fullName>
    </submittedName>
</protein>
<reference evidence="1 2" key="1">
    <citation type="journal article" date="2012" name="J. Bacteriol.">
        <title>Complete Genome Sequence of the Fruiting Myxobacterium Corallococcus coralloides DSM 2259.</title>
        <authorList>
            <person name="Huntley S."/>
            <person name="Zhang Y."/>
            <person name="Treuner-Lange A."/>
            <person name="Kneip S."/>
            <person name="Sensen C.W."/>
            <person name="Sogaard-Andersen L."/>
        </authorList>
    </citation>
    <scope>NUCLEOTIDE SEQUENCE [LARGE SCALE GENOMIC DNA]</scope>
    <source>
        <strain evidence="2">ATCC 25202 / DSM 2259 / NBRC 100086 / M2</strain>
    </source>
</reference>
<keyword evidence="2" id="KW-1185">Reference proteome</keyword>
<accession>H8MYL9</accession>